<dbReference type="SUPFAM" id="SSF52540">
    <property type="entry name" value="P-loop containing nucleoside triphosphate hydrolases"/>
    <property type="match status" value="1"/>
</dbReference>
<dbReference type="PRINTS" id="PR00830">
    <property type="entry name" value="ENDOLAPTASE"/>
</dbReference>
<gene>
    <name evidence="5" type="ORF">G3T16_01035</name>
</gene>
<dbReference type="Pfam" id="PF20436">
    <property type="entry name" value="LonB_AAA-LID"/>
    <property type="match status" value="1"/>
</dbReference>
<dbReference type="Gene3D" id="3.40.50.300">
    <property type="entry name" value="P-loop containing nucleotide triphosphate hydrolases"/>
    <property type="match status" value="2"/>
</dbReference>
<organism evidence="5 6">
    <name type="scientific">Kineobactrum salinum</name>
    <dbReference type="NCBI Taxonomy" id="2708301"/>
    <lineage>
        <taxon>Bacteria</taxon>
        <taxon>Pseudomonadati</taxon>
        <taxon>Pseudomonadota</taxon>
        <taxon>Gammaproteobacteria</taxon>
        <taxon>Cellvibrionales</taxon>
        <taxon>Halieaceae</taxon>
        <taxon>Kineobactrum</taxon>
    </lineage>
</organism>
<reference evidence="5 6" key="1">
    <citation type="submission" date="2020-02" db="EMBL/GenBank/DDBJ databases">
        <title>Genome sequencing for Kineobactrum sp. M2.</title>
        <authorList>
            <person name="Park S.-J."/>
        </authorList>
    </citation>
    <scope>NUCLEOTIDE SEQUENCE [LARGE SCALE GENOMIC DNA]</scope>
    <source>
        <strain evidence="5 6">M2</strain>
    </source>
</reference>
<feature type="active site" evidence="2">
    <location>
        <position position="659"/>
    </location>
</feature>
<dbReference type="Proteomes" id="UP000477680">
    <property type="component" value="Chromosome"/>
</dbReference>
<evidence type="ECO:0000256" key="3">
    <source>
        <dbReference type="SAM" id="Coils"/>
    </source>
</evidence>
<dbReference type="GO" id="GO:0006508">
    <property type="term" value="P:proteolysis"/>
    <property type="evidence" value="ECO:0007669"/>
    <property type="project" value="UniProtKB-KW"/>
</dbReference>
<evidence type="ECO:0000313" key="5">
    <source>
        <dbReference type="EMBL" id="QIB64205.1"/>
    </source>
</evidence>
<name>A0A6C0U1J7_9GAMM</name>
<dbReference type="SUPFAM" id="SSF54211">
    <property type="entry name" value="Ribosomal protein S5 domain 2-like"/>
    <property type="match status" value="1"/>
</dbReference>
<dbReference type="Pfam" id="PF20437">
    <property type="entry name" value="LonC_helical"/>
    <property type="match status" value="1"/>
</dbReference>
<dbReference type="InterPro" id="IPR014721">
    <property type="entry name" value="Ribsml_uS5_D2-typ_fold_subgr"/>
</dbReference>
<dbReference type="KEGG" id="kim:G3T16_01035"/>
<evidence type="ECO:0000256" key="1">
    <source>
        <dbReference type="ARBA" id="ARBA00022670"/>
    </source>
</evidence>
<dbReference type="PROSITE" id="PS51786">
    <property type="entry name" value="LON_PROTEOLYTIC"/>
    <property type="match status" value="1"/>
</dbReference>
<feature type="active site" evidence="2">
    <location>
        <position position="702"/>
    </location>
</feature>
<dbReference type="PANTHER" id="PTHR10046">
    <property type="entry name" value="ATP DEPENDENT LON PROTEASE FAMILY MEMBER"/>
    <property type="match status" value="1"/>
</dbReference>
<keyword evidence="6" id="KW-1185">Reference proteome</keyword>
<evidence type="ECO:0000313" key="6">
    <source>
        <dbReference type="Proteomes" id="UP000477680"/>
    </source>
</evidence>
<dbReference type="GO" id="GO:0030163">
    <property type="term" value="P:protein catabolic process"/>
    <property type="evidence" value="ECO:0007669"/>
    <property type="project" value="InterPro"/>
</dbReference>
<keyword evidence="1 2" id="KW-0645">Protease</keyword>
<dbReference type="Pfam" id="PF05362">
    <property type="entry name" value="Lon_C"/>
    <property type="match status" value="1"/>
</dbReference>
<comment type="similarity">
    <text evidence="2">Belongs to the peptidase S16 family.</text>
</comment>
<dbReference type="InterPro" id="IPR041699">
    <property type="entry name" value="AAA_32"/>
</dbReference>
<accession>A0A6C0U1J7</accession>
<dbReference type="AlphaFoldDB" id="A0A6C0U1J7"/>
<sequence>MDSTHTKSIDPLAIEALYRPCNLDDLGFDTTDELEPLADHLGQDRAVEALRFGMGIRHDGYNMFLLGSAGVGKHELLAEILDQGREPLSSLLDWCYVNNFDQPHRPIMLALPAGTGRAFREDMLHTVEDLLISIPAAFQSEEYQSQVQDLAERYTQREQEAFNELSEKAKDKGVALIQTPNGYTLAPTRDDKILSPADFETLPDAEKQRQMEIVESLKEELKAIVRQLPQWVKEGREKMRDLNREYSKLVIDQLFQDLKLKYESLPEVLNYLEAVKTNVIENVDAFRQTEGEGDLPAEMAHTKAREFRHYSVNVLVDNSEQKYAPVVHEDNPSFINLVGRIEHLSQYGTLITDFNLIQPGALHQANGGYLVLDAAKVLTNPFAWDALKRILKAREIRIQSLEQMFSFASTIQLEPEPIPLNTKVILTGDRHIYYLLQQFDPEFGQLFKVAADMSEDTAIEEKSVRLFARLVKTLQTRHQLLPLERGAVARVIEQCSRNIEDAEKLSLHIGSLSDLLRESDYLARQNNAETITRADVGKAVEAGIFRVDQLRERSHEHILREIQLVDTEGAKIAQVNGLSVYQLGNYAFGKPTRITATTRLGSGGVIDIEREAKLGGRIHSKGVMIISSFLASRYSADRPHSLAATLAFEQSYGGVEGDSASVAELAALISSLSRIPVYQHFAATGSVNQLGQVQAIGGVNEKVEGFFDICSARGLNGKQGVIIPSANRKHLMLREDVVAAARERQFAIYAVEYIDEALEILLGTPAGEKDTEGNYPKGSINGKVMACLDDWTAKRKNFSSSEHDDQPGRGDDE</sequence>
<feature type="domain" description="Lon proteolytic" evidence="4">
    <location>
        <begin position="569"/>
        <end position="764"/>
    </location>
</feature>
<protein>
    <recommendedName>
        <fullName evidence="2">endopeptidase La</fullName>
        <ecNumber evidence="2">3.4.21.53</ecNumber>
    </recommendedName>
</protein>
<dbReference type="InterPro" id="IPR020568">
    <property type="entry name" value="Ribosomal_Su5_D2-typ_SF"/>
</dbReference>
<dbReference type="InterPro" id="IPR046843">
    <property type="entry name" value="LonB_AAA-LID"/>
</dbReference>
<dbReference type="GO" id="GO:0005524">
    <property type="term" value="F:ATP binding"/>
    <property type="evidence" value="ECO:0007669"/>
    <property type="project" value="InterPro"/>
</dbReference>
<feature type="coiled-coil region" evidence="3">
    <location>
        <begin position="207"/>
        <end position="252"/>
    </location>
</feature>
<dbReference type="InterPro" id="IPR008269">
    <property type="entry name" value="Lon_proteolytic"/>
</dbReference>
<dbReference type="Gene3D" id="3.30.230.10">
    <property type="match status" value="1"/>
</dbReference>
<comment type="catalytic activity">
    <reaction evidence="2">
        <text>Hydrolysis of proteins in presence of ATP.</text>
        <dbReference type="EC" id="3.4.21.53"/>
    </reaction>
</comment>
<dbReference type="InterPro" id="IPR027065">
    <property type="entry name" value="Lon_Prtase"/>
</dbReference>
<evidence type="ECO:0000259" key="4">
    <source>
        <dbReference type="PROSITE" id="PS51786"/>
    </source>
</evidence>
<dbReference type="EC" id="3.4.21.53" evidence="2"/>
<keyword evidence="2" id="KW-0378">Hydrolase</keyword>
<dbReference type="InterPro" id="IPR027417">
    <property type="entry name" value="P-loop_NTPase"/>
</dbReference>
<evidence type="ECO:0000256" key="2">
    <source>
        <dbReference type="PROSITE-ProRule" id="PRU01122"/>
    </source>
</evidence>
<dbReference type="Pfam" id="PF13654">
    <property type="entry name" value="AAA_32"/>
    <property type="match status" value="1"/>
</dbReference>
<dbReference type="RefSeq" id="WP_163493455.1">
    <property type="nucleotide sequence ID" value="NZ_CP048711.1"/>
</dbReference>
<dbReference type="GO" id="GO:0004252">
    <property type="term" value="F:serine-type endopeptidase activity"/>
    <property type="evidence" value="ECO:0007669"/>
    <property type="project" value="UniProtKB-UniRule"/>
</dbReference>
<dbReference type="GO" id="GO:0004176">
    <property type="term" value="F:ATP-dependent peptidase activity"/>
    <property type="evidence" value="ECO:0007669"/>
    <property type="project" value="UniProtKB-UniRule"/>
</dbReference>
<dbReference type="Gene3D" id="1.10.8.60">
    <property type="match status" value="1"/>
</dbReference>
<dbReference type="EMBL" id="CP048711">
    <property type="protein sequence ID" value="QIB64205.1"/>
    <property type="molecule type" value="Genomic_DNA"/>
</dbReference>
<proteinExistence type="inferred from homology"/>
<dbReference type="InterPro" id="IPR046844">
    <property type="entry name" value="Lon-like_helical"/>
</dbReference>
<keyword evidence="3" id="KW-0175">Coiled coil</keyword>
<keyword evidence="2" id="KW-0720">Serine protease</keyword>